<sequence length="415" mass="47054">MSSDEHAGPARPSVGQKSWKKVNEERKLLKKTYKKENILKRLEKAKKLEELSKEVNQESNEQLRKTSTVSIAVPGSILENAQSAELRTYLAGQIARAACIFQVDEVVVFDDLGVRDFKDNKVKTVGSDTDEQPTTTIRKSSLQLARILQYLECPQYLRKFFFPLHNDLKYSGLLNPLDAPHHLRQQNAFMYREGIVTDKKVKEGKGSYVNVGLLNDVLVDKCLTQGLRVTVRMNPNQEHKTKKLKGKIVSPWEPRAKTGVYWGYTIRVASCLSQIFTQSPYEKGYDLTIGTSDKGTPITEVAPRSYNYDHALIIFGGLQGLERALQSDSQLAVDDPQLLFDHYLNVLPKQGSRTIRTEEAILISLAALQEKFDPKTKPPEFDLQNYIPQSDDTGMKQFEQINAKTKVVEDLSRFD</sequence>
<gene>
    <name evidence="14" type="ORF">HERILL_LOCUS561</name>
</gene>
<dbReference type="SUPFAM" id="SSF75217">
    <property type="entry name" value="alpha/beta knot"/>
    <property type="match status" value="1"/>
</dbReference>
<dbReference type="SUPFAM" id="SSF50249">
    <property type="entry name" value="Nucleic acid-binding proteins"/>
    <property type="match status" value="1"/>
</dbReference>
<name>A0A7R8YL70_HERIL</name>
<reference evidence="14 15" key="1">
    <citation type="submission" date="2020-11" db="EMBL/GenBank/DDBJ databases">
        <authorList>
            <person name="Wallbank WR R."/>
            <person name="Pardo Diaz C."/>
            <person name="Kozak K."/>
            <person name="Martin S."/>
            <person name="Jiggins C."/>
            <person name="Moest M."/>
            <person name="Warren A I."/>
            <person name="Generalovic N T."/>
            <person name="Byers J.R.P. K."/>
            <person name="Montejo-Kovacevich G."/>
            <person name="Yen C E."/>
        </authorList>
    </citation>
    <scope>NUCLEOTIDE SEQUENCE [LARGE SCALE GENOMIC DNA]</scope>
</reference>
<evidence type="ECO:0000256" key="10">
    <source>
        <dbReference type="ARBA" id="ARBA00093228"/>
    </source>
</evidence>
<evidence type="ECO:0000256" key="13">
    <source>
        <dbReference type="SAM" id="MobiDB-lite"/>
    </source>
</evidence>
<protein>
    <recommendedName>
        <fullName evidence="12">28S rRNA (uridine-N(3))-methyltransferase</fullName>
    </recommendedName>
    <alternativeName>
        <fullName evidence="7">Centromere protein 32</fullName>
    </alternativeName>
    <alternativeName>
        <fullName evidence="9">Kinetochore-associated protein</fullName>
    </alternativeName>
    <alternativeName>
        <fullName evidence="8">SPOUT domain-containing methyltransferase 1</fullName>
    </alternativeName>
</protein>
<evidence type="ECO:0000256" key="3">
    <source>
        <dbReference type="ARBA" id="ARBA00022490"/>
    </source>
</evidence>
<dbReference type="GO" id="GO:0032259">
    <property type="term" value="P:methylation"/>
    <property type="evidence" value="ECO:0007669"/>
    <property type="project" value="UniProtKB-KW"/>
</dbReference>
<comment type="function">
    <text evidence="11">S-adenosyl-L-methionine-dependent methyltransferase that specifically methylates the N3 position of a uridine in 28S rRNA. Required for association of the centrosomes with the poles of the bipolar mitotic spindle during metaphase. Also involved in chromosome alignment. May promote centrosome maturation probably by recruiting A-kinase anchor protein AKAP9 to centrosomes in early mitosis. Binds specifically to miRNA MIR145 hairpin, regulates MIR145 expression at a postranscriptional level.</text>
</comment>
<dbReference type="Gene3D" id="2.40.50.140">
    <property type="entry name" value="Nucleic acid-binding proteins"/>
    <property type="match status" value="1"/>
</dbReference>
<dbReference type="GO" id="GO:0008168">
    <property type="term" value="F:methyltransferase activity"/>
    <property type="evidence" value="ECO:0007669"/>
    <property type="project" value="UniProtKB-KW"/>
</dbReference>
<evidence type="ECO:0000256" key="6">
    <source>
        <dbReference type="ARBA" id="ARBA00062137"/>
    </source>
</evidence>
<dbReference type="Gene3D" id="3.40.1280.10">
    <property type="match status" value="1"/>
</dbReference>
<dbReference type="OMA" id="FFPIHKD"/>
<dbReference type="EMBL" id="LR899009">
    <property type="protein sequence ID" value="CAD7077193.1"/>
    <property type="molecule type" value="Genomic_DNA"/>
</dbReference>
<evidence type="ECO:0000256" key="5">
    <source>
        <dbReference type="ARBA" id="ARBA00022679"/>
    </source>
</evidence>
<dbReference type="FunCoup" id="A0A7R8YL70">
    <property type="interactions" value="850"/>
</dbReference>
<dbReference type="Proteomes" id="UP000594454">
    <property type="component" value="Chromosome 1"/>
</dbReference>
<dbReference type="PANTHER" id="PTHR12150">
    <property type="entry name" value="CLASS IV SAM-BINDING METHYLTRANSFERASE-RELATED"/>
    <property type="match status" value="1"/>
</dbReference>
<feature type="region of interest" description="Disordered" evidence="13">
    <location>
        <begin position="1"/>
        <end position="21"/>
    </location>
</feature>
<keyword evidence="4" id="KW-0489">Methyltransferase</keyword>
<dbReference type="FunFam" id="2.40.50.140:FF:000170">
    <property type="entry name" value="SPOUT domain containing methyltransferase 1"/>
    <property type="match status" value="1"/>
</dbReference>
<comment type="catalytic activity">
    <reaction evidence="10">
        <text>uridine in 28S rRNA + S-adenosyl-L-methionine = N(3)-methyluridine in 28S rRNA + S-adenosyl-L-homocysteine + H(+)</text>
        <dbReference type="Rhea" id="RHEA:83635"/>
        <dbReference type="Rhea" id="RHEA-COMP:20178"/>
        <dbReference type="Rhea" id="RHEA-COMP:20181"/>
        <dbReference type="ChEBI" id="CHEBI:15378"/>
        <dbReference type="ChEBI" id="CHEBI:57856"/>
        <dbReference type="ChEBI" id="CHEBI:59789"/>
        <dbReference type="ChEBI" id="CHEBI:65315"/>
        <dbReference type="ChEBI" id="CHEBI:74502"/>
    </reaction>
    <physiologicalReaction direction="left-to-right" evidence="10">
        <dbReference type="Rhea" id="RHEA:83636"/>
    </physiologicalReaction>
</comment>
<dbReference type="InterPro" id="IPR029026">
    <property type="entry name" value="tRNA_m1G_MTases_N"/>
</dbReference>
<evidence type="ECO:0000256" key="2">
    <source>
        <dbReference type="ARBA" id="ARBA00009841"/>
    </source>
</evidence>
<dbReference type="InterPro" id="IPR012340">
    <property type="entry name" value="NA-bd_OB-fold"/>
</dbReference>
<evidence type="ECO:0000256" key="12">
    <source>
        <dbReference type="ARBA" id="ARBA00093639"/>
    </source>
</evidence>
<dbReference type="Pfam" id="PF02598">
    <property type="entry name" value="Methyltrn_RNA_3"/>
    <property type="match status" value="1"/>
</dbReference>
<comment type="subcellular location">
    <subcellularLocation>
        <location evidence="1">Cytoplasm</location>
    </subcellularLocation>
</comment>
<proteinExistence type="inferred from homology"/>
<keyword evidence="15" id="KW-1185">Reference proteome</keyword>
<dbReference type="InterPro" id="IPR029028">
    <property type="entry name" value="Alpha/beta_knot_MTases"/>
</dbReference>
<evidence type="ECO:0000256" key="11">
    <source>
        <dbReference type="ARBA" id="ARBA00093377"/>
    </source>
</evidence>
<evidence type="ECO:0000256" key="7">
    <source>
        <dbReference type="ARBA" id="ARBA00075627"/>
    </source>
</evidence>
<dbReference type="InParanoid" id="A0A7R8YL70"/>
<evidence type="ECO:0000256" key="1">
    <source>
        <dbReference type="ARBA" id="ARBA00004496"/>
    </source>
</evidence>
<keyword evidence="5" id="KW-0808">Transferase</keyword>
<comment type="similarity">
    <text evidence="2">Belongs to the class IV-like SAM-binding methyltransferase superfamily.</text>
</comment>
<dbReference type="CDD" id="cd18086">
    <property type="entry name" value="HsC9orf114-like"/>
    <property type="match status" value="1"/>
</dbReference>
<evidence type="ECO:0000313" key="14">
    <source>
        <dbReference type="EMBL" id="CAD7077193.1"/>
    </source>
</evidence>
<dbReference type="GO" id="GO:0005737">
    <property type="term" value="C:cytoplasm"/>
    <property type="evidence" value="ECO:0007669"/>
    <property type="project" value="UniProtKB-SubCell"/>
</dbReference>
<dbReference type="PANTHER" id="PTHR12150:SF13">
    <property type="entry name" value="METHYLTRANSFERASE C9ORF114-RELATED"/>
    <property type="match status" value="1"/>
</dbReference>
<evidence type="ECO:0000256" key="9">
    <source>
        <dbReference type="ARBA" id="ARBA00079311"/>
    </source>
</evidence>
<organism evidence="14 15">
    <name type="scientific">Hermetia illucens</name>
    <name type="common">Black soldier fly</name>
    <dbReference type="NCBI Taxonomy" id="343691"/>
    <lineage>
        <taxon>Eukaryota</taxon>
        <taxon>Metazoa</taxon>
        <taxon>Ecdysozoa</taxon>
        <taxon>Arthropoda</taxon>
        <taxon>Hexapoda</taxon>
        <taxon>Insecta</taxon>
        <taxon>Pterygota</taxon>
        <taxon>Neoptera</taxon>
        <taxon>Endopterygota</taxon>
        <taxon>Diptera</taxon>
        <taxon>Brachycera</taxon>
        <taxon>Stratiomyomorpha</taxon>
        <taxon>Stratiomyidae</taxon>
        <taxon>Hermetiinae</taxon>
        <taxon>Hermetia</taxon>
    </lineage>
</organism>
<dbReference type="InterPro" id="IPR003750">
    <property type="entry name" value="Put_MeTrfase-C9orf114-like"/>
</dbReference>
<evidence type="ECO:0000256" key="8">
    <source>
        <dbReference type="ARBA" id="ARBA00078957"/>
    </source>
</evidence>
<keyword evidence="3" id="KW-0963">Cytoplasm</keyword>
<comment type="subunit">
    <text evidence="6">Interacts with INCA1.</text>
</comment>
<dbReference type="OrthoDB" id="361029at2759"/>
<evidence type="ECO:0000313" key="15">
    <source>
        <dbReference type="Proteomes" id="UP000594454"/>
    </source>
</evidence>
<dbReference type="AlphaFoldDB" id="A0A7R8YL70"/>
<evidence type="ECO:0000256" key="4">
    <source>
        <dbReference type="ARBA" id="ARBA00022603"/>
    </source>
</evidence>
<accession>A0A7R8YL70</accession>